<comment type="similarity">
    <text evidence="1">Belongs to the LytR/CpsA/Psr (LCP) family.</text>
</comment>
<sequence length="322" mass="35807">MKKKWLKILSSVLLLSAVAVISYYLYSIVHFTNSISTASNRSSTTTSSNPSANGDPAIEIPKWEGKERINILLLGGDSRGEDSGRSDSILVASIDPVSKKVHLFSILRDTYVDIPGHGKGRLNSAFAYGGTNLTRQTVSELLDIPIHKYVYTDFVGFIALVDALGGVDIEVERDMYYTSKADQHLYDIDLKKGYQHLDGTMALQYVRFRKEARSDFARTERQRKLISEIAKKMQSTTGLIKLPGILESISPYIETDLSPKEMLKLAALGFDLDLDHIDEQQIPPFSLLTNEKVGHAQVLGVNKSKLQAYVKELFDADTSANE</sequence>
<dbReference type="NCBIfam" id="TIGR00350">
    <property type="entry name" value="lytR_cpsA_psr"/>
    <property type="match status" value="1"/>
</dbReference>
<accession>A0A1B2E5F6</accession>
<name>A0A1B2E5F6_9BACL</name>
<feature type="compositionally biased region" description="Low complexity" evidence="2">
    <location>
        <begin position="38"/>
        <end position="53"/>
    </location>
</feature>
<gene>
    <name evidence="4" type="ORF">BBD41_23015</name>
</gene>
<evidence type="ECO:0000313" key="4">
    <source>
        <dbReference type="EMBL" id="ANY75210.1"/>
    </source>
</evidence>
<dbReference type="PANTHER" id="PTHR33392:SF6">
    <property type="entry name" value="POLYISOPRENYL-TEICHOIC ACID--PEPTIDOGLYCAN TEICHOIC ACID TRANSFERASE TAGU"/>
    <property type="match status" value="1"/>
</dbReference>
<dbReference type="EMBL" id="CP016809">
    <property type="protein sequence ID" value="ANY75210.1"/>
    <property type="molecule type" value="Genomic_DNA"/>
</dbReference>
<evidence type="ECO:0000256" key="1">
    <source>
        <dbReference type="ARBA" id="ARBA00006068"/>
    </source>
</evidence>
<dbReference type="PANTHER" id="PTHR33392">
    <property type="entry name" value="POLYISOPRENYL-TEICHOIC ACID--PEPTIDOGLYCAN TEICHOIC ACID TRANSFERASE TAGU"/>
    <property type="match status" value="1"/>
</dbReference>
<proteinExistence type="inferred from homology"/>
<feature type="region of interest" description="Disordered" evidence="2">
    <location>
        <begin position="38"/>
        <end position="57"/>
    </location>
</feature>
<dbReference type="InterPro" id="IPR050922">
    <property type="entry name" value="LytR/CpsA/Psr_CW_biosynth"/>
</dbReference>
<reference evidence="4" key="1">
    <citation type="submission" date="2016-08" db="EMBL/GenBank/DDBJ databases">
        <title>Complete Genome Seqeunce of Paenibacillus sp. nov. IHBB 9852 from high altitute lake of Indian trans-Himalayas.</title>
        <authorList>
            <person name="Kiran S."/>
            <person name="Swarnkar M.K."/>
            <person name="Rana A."/>
            <person name="Tewari R."/>
            <person name="Gulati A."/>
        </authorList>
    </citation>
    <scope>NUCLEOTIDE SEQUENCE [LARGE SCALE GENOMIC DNA]</scope>
    <source>
        <strain evidence="4">IHBB 9852</strain>
    </source>
</reference>
<dbReference type="InterPro" id="IPR004474">
    <property type="entry name" value="LytR_CpsA_psr"/>
</dbReference>
<protein>
    <submittedName>
        <fullName evidence="4">Transcriptional regulator</fullName>
    </submittedName>
</protein>
<feature type="domain" description="Cell envelope-related transcriptional attenuator" evidence="3">
    <location>
        <begin position="85"/>
        <end position="234"/>
    </location>
</feature>
<evidence type="ECO:0000256" key="2">
    <source>
        <dbReference type="SAM" id="MobiDB-lite"/>
    </source>
</evidence>
<dbReference type="RefSeq" id="WP_099478872.1">
    <property type="nucleotide sequence ID" value="NZ_CP016809.1"/>
</dbReference>
<dbReference type="KEGG" id="pib:BBD41_23015"/>
<evidence type="ECO:0000259" key="3">
    <source>
        <dbReference type="Pfam" id="PF03816"/>
    </source>
</evidence>
<dbReference type="Pfam" id="PF03816">
    <property type="entry name" value="LytR_cpsA_psr"/>
    <property type="match status" value="1"/>
</dbReference>
<organism evidence="4">
    <name type="scientific">Paenibacillus ihbetae</name>
    <dbReference type="NCBI Taxonomy" id="1870820"/>
    <lineage>
        <taxon>Bacteria</taxon>
        <taxon>Bacillati</taxon>
        <taxon>Bacillota</taxon>
        <taxon>Bacilli</taxon>
        <taxon>Bacillales</taxon>
        <taxon>Paenibacillaceae</taxon>
        <taxon>Paenibacillus</taxon>
    </lineage>
</organism>
<dbReference type="Gene3D" id="3.40.630.190">
    <property type="entry name" value="LCP protein"/>
    <property type="match status" value="1"/>
</dbReference>
<dbReference type="AlphaFoldDB" id="A0A1B2E5F6"/>